<evidence type="ECO:0000256" key="1">
    <source>
        <dbReference type="SAM" id="MobiDB-lite"/>
    </source>
</evidence>
<dbReference type="AlphaFoldDB" id="A0A6C0IXT9"/>
<organism evidence="2">
    <name type="scientific">viral metagenome</name>
    <dbReference type="NCBI Taxonomy" id="1070528"/>
    <lineage>
        <taxon>unclassified sequences</taxon>
        <taxon>metagenomes</taxon>
        <taxon>organismal metagenomes</taxon>
    </lineage>
</organism>
<evidence type="ECO:0000313" key="2">
    <source>
        <dbReference type="EMBL" id="QHT98131.1"/>
    </source>
</evidence>
<protein>
    <submittedName>
        <fullName evidence="2">Uncharacterized protein</fullName>
    </submittedName>
</protein>
<accession>A0A6C0IXT9</accession>
<proteinExistence type="predicted"/>
<name>A0A6C0IXT9_9ZZZZ</name>
<reference evidence="2" key="1">
    <citation type="journal article" date="2020" name="Nature">
        <title>Giant virus diversity and host interactions through global metagenomics.</title>
        <authorList>
            <person name="Schulz F."/>
            <person name="Roux S."/>
            <person name="Paez-Espino D."/>
            <person name="Jungbluth S."/>
            <person name="Walsh D.A."/>
            <person name="Denef V.J."/>
            <person name="McMahon K.D."/>
            <person name="Konstantinidis K.T."/>
            <person name="Eloe-Fadrosh E.A."/>
            <person name="Kyrpides N.C."/>
            <person name="Woyke T."/>
        </authorList>
    </citation>
    <scope>NUCLEOTIDE SEQUENCE</scope>
    <source>
        <strain evidence="2">GVMAG-M-3300025626-8</strain>
    </source>
</reference>
<feature type="region of interest" description="Disordered" evidence="1">
    <location>
        <begin position="290"/>
        <end position="315"/>
    </location>
</feature>
<feature type="compositionally biased region" description="Low complexity" evidence="1">
    <location>
        <begin position="304"/>
        <end position="315"/>
    </location>
</feature>
<dbReference type="EMBL" id="MN740287">
    <property type="protein sequence ID" value="QHT98131.1"/>
    <property type="molecule type" value="Genomic_DNA"/>
</dbReference>
<sequence length="346" mass="40831">MSNQKYQYSHLLPTDSVYQMPRPGYPRMKRNEKYRLTQADLIEKHVKPNKIFQRRYTAFLPHDKKSITISEQLHFVEKLQKKSIENLSKRLQEEKTFLQKIQGLKTKVTLKIAESDKKKKEHNNTKNNTRRLRLKNEIQKLNNNLHKNVKMIPVRTKLEEIFKQDLQLQTAINQFFYGKLQNHLIYGNTQRAHKKRSLLIGGLMSHLRDNQREMYNNAIQVLKNTPGAREKLNKLRFTARNNQYRSKLTLPRSKTDSRKYNLPIKLNHTSGKRKTLKNIRQEYRRIQETEGGMNVNRKPENVAKKGPNNSNKKGKQAAAAAVRKNHNAQVSNIMNHDEQTYTLDLE</sequence>